<gene>
    <name evidence="1" type="ORF">Poly51_40170</name>
</gene>
<accession>A0A5C6EQS1</accession>
<evidence type="ECO:0000313" key="1">
    <source>
        <dbReference type="EMBL" id="TWU50724.1"/>
    </source>
</evidence>
<dbReference type="AlphaFoldDB" id="A0A5C6EQS1"/>
<dbReference type="EMBL" id="SJPW01000005">
    <property type="protein sequence ID" value="TWU50724.1"/>
    <property type="molecule type" value="Genomic_DNA"/>
</dbReference>
<sequence>MTDAQALFVACLPDVFCDIDYAIRAHSFSQRMAAVSPQFARDAIGIASTHGFVETNDAGNARLASDLQSERDALTESEGFAELAQAELADLLVQRSRSSSGT</sequence>
<proteinExistence type="predicted"/>
<organism evidence="1 2">
    <name type="scientific">Rubripirellula tenax</name>
    <dbReference type="NCBI Taxonomy" id="2528015"/>
    <lineage>
        <taxon>Bacteria</taxon>
        <taxon>Pseudomonadati</taxon>
        <taxon>Planctomycetota</taxon>
        <taxon>Planctomycetia</taxon>
        <taxon>Pirellulales</taxon>
        <taxon>Pirellulaceae</taxon>
        <taxon>Rubripirellula</taxon>
    </lineage>
</organism>
<comment type="caution">
    <text evidence="1">The sequence shown here is derived from an EMBL/GenBank/DDBJ whole genome shotgun (WGS) entry which is preliminary data.</text>
</comment>
<dbReference type="RefSeq" id="WP_146459420.1">
    <property type="nucleotide sequence ID" value="NZ_SJPW01000005.1"/>
</dbReference>
<reference evidence="1 2" key="1">
    <citation type="submission" date="2019-02" db="EMBL/GenBank/DDBJ databases">
        <title>Deep-cultivation of Planctomycetes and their phenomic and genomic characterization uncovers novel biology.</title>
        <authorList>
            <person name="Wiegand S."/>
            <person name="Jogler M."/>
            <person name="Boedeker C."/>
            <person name="Pinto D."/>
            <person name="Vollmers J."/>
            <person name="Rivas-Marin E."/>
            <person name="Kohn T."/>
            <person name="Peeters S.H."/>
            <person name="Heuer A."/>
            <person name="Rast P."/>
            <person name="Oberbeckmann S."/>
            <person name="Bunk B."/>
            <person name="Jeske O."/>
            <person name="Meyerdierks A."/>
            <person name="Storesund J.E."/>
            <person name="Kallscheuer N."/>
            <person name="Luecker S."/>
            <person name="Lage O.M."/>
            <person name="Pohl T."/>
            <person name="Merkel B.J."/>
            <person name="Hornburger P."/>
            <person name="Mueller R.-W."/>
            <person name="Bruemmer F."/>
            <person name="Labrenz M."/>
            <person name="Spormann A.M."/>
            <person name="Op Den Camp H."/>
            <person name="Overmann J."/>
            <person name="Amann R."/>
            <person name="Jetten M.S.M."/>
            <person name="Mascher T."/>
            <person name="Medema M.H."/>
            <person name="Devos D.P."/>
            <person name="Kaster A.-K."/>
            <person name="Ovreas L."/>
            <person name="Rohde M."/>
            <person name="Galperin M.Y."/>
            <person name="Jogler C."/>
        </authorList>
    </citation>
    <scope>NUCLEOTIDE SEQUENCE [LARGE SCALE GENOMIC DNA]</scope>
    <source>
        <strain evidence="1 2">Poly51</strain>
    </source>
</reference>
<keyword evidence="2" id="KW-1185">Reference proteome</keyword>
<protein>
    <submittedName>
        <fullName evidence="1">Uncharacterized protein</fullName>
    </submittedName>
</protein>
<name>A0A5C6EQS1_9BACT</name>
<dbReference type="Proteomes" id="UP000318288">
    <property type="component" value="Unassembled WGS sequence"/>
</dbReference>
<evidence type="ECO:0000313" key="2">
    <source>
        <dbReference type="Proteomes" id="UP000318288"/>
    </source>
</evidence>